<evidence type="ECO:0000256" key="1">
    <source>
        <dbReference type="SAM" id="Phobius"/>
    </source>
</evidence>
<accession>A0A4P6EXB1</accession>
<evidence type="ECO:0000313" key="3">
    <source>
        <dbReference type="EMBL" id="QAY62658.1"/>
    </source>
</evidence>
<protein>
    <submittedName>
        <fullName evidence="3">DUF4129 domain-containing protein</fullName>
    </submittedName>
</protein>
<dbReference type="RefSeq" id="WP_129202998.1">
    <property type="nucleotide sequence ID" value="NZ_CP035495.1"/>
</dbReference>
<gene>
    <name evidence="3" type="ORF">ET495_04605</name>
</gene>
<organism evidence="3 4">
    <name type="scientific">Xylanimonas allomyrinae</name>
    <dbReference type="NCBI Taxonomy" id="2509459"/>
    <lineage>
        <taxon>Bacteria</taxon>
        <taxon>Bacillati</taxon>
        <taxon>Actinomycetota</taxon>
        <taxon>Actinomycetes</taxon>
        <taxon>Micrococcales</taxon>
        <taxon>Promicromonosporaceae</taxon>
        <taxon>Xylanimonas</taxon>
    </lineage>
</organism>
<feature type="transmembrane region" description="Helical" evidence="1">
    <location>
        <begin position="65"/>
        <end position="89"/>
    </location>
</feature>
<dbReference type="KEGG" id="xyl:ET495_04605"/>
<keyword evidence="1" id="KW-0812">Transmembrane</keyword>
<reference evidence="3 4" key="1">
    <citation type="submission" date="2019-01" db="EMBL/GenBank/DDBJ databases">
        <title>Genome sequencing of strain 2JSPR-7.</title>
        <authorList>
            <person name="Heo J."/>
            <person name="Kim S.-J."/>
            <person name="Kim J.-S."/>
            <person name="Hong S.-B."/>
            <person name="Kwon S.-W."/>
        </authorList>
    </citation>
    <scope>NUCLEOTIDE SEQUENCE [LARGE SCALE GENOMIC DNA]</scope>
    <source>
        <strain evidence="3 4">2JSPR-7</strain>
    </source>
</reference>
<evidence type="ECO:0000313" key="4">
    <source>
        <dbReference type="Proteomes" id="UP000291758"/>
    </source>
</evidence>
<sequence>MRSRAVPAVGALALLALVVVAAAVASPWRLTLPEARMSPAEAPSVLPAPTLVPPPDPVGGDDSTLTAWLVALLWVLLLAAAFLLARSVVRRIVSGRRPDTQPSEPDRLLGGAVTPGGLVDLPALVDAVDAALARLDDAGTPHDAVVAAWVELERASARHGWERHAFETSTEFTGRLLGVSPAPPEHVATLRRLYQQARFTTHPVTPAQVSRARAALESIARALDGRTP</sequence>
<evidence type="ECO:0000259" key="2">
    <source>
        <dbReference type="Pfam" id="PF13559"/>
    </source>
</evidence>
<keyword evidence="1" id="KW-1133">Transmembrane helix</keyword>
<dbReference type="Proteomes" id="UP000291758">
    <property type="component" value="Chromosome"/>
</dbReference>
<dbReference type="EMBL" id="CP035495">
    <property type="protein sequence ID" value="QAY62658.1"/>
    <property type="molecule type" value="Genomic_DNA"/>
</dbReference>
<dbReference type="AlphaFoldDB" id="A0A4P6EXB1"/>
<name>A0A4P6EXB1_9MICO</name>
<feature type="domain" description="Protein-glutamine gamma-glutamyltransferase-like C-terminal" evidence="2">
    <location>
        <begin position="148"/>
        <end position="217"/>
    </location>
</feature>
<proteinExistence type="predicted"/>
<keyword evidence="1" id="KW-0472">Membrane</keyword>
<dbReference type="Pfam" id="PF13559">
    <property type="entry name" value="DUF4129"/>
    <property type="match status" value="1"/>
</dbReference>
<dbReference type="OrthoDB" id="5198230at2"/>
<keyword evidence="4" id="KW-1185">Reference proteome</keyword>
<dbReference type="InterPro" id="IPR025403">
    <property type="entry name" value="TgpA-like_C"/>
</dbReference>